<feature type="compositionally biased region" description="Polar residues" evidence="1">
    <location>
        <begin position="86"/>
        <end position="96"/>
    </location>
</feature>
<keyword evidence="3" id="KW-1185">Reference proteome</keyword>
<feature type="region of interest" description="Disordered" evidence="1">
    <location>
        <begin position="74"/>
        <end position="99"/>
    </location>
</feature>
<name>A0A2C9W7S5_MANES</name>
<dbReference type="EMBL" id="CM004389">
    <property type="protein sequence ID" value="OAY55469.1"/>
    <property type="molecule type" value="Genomic_DNA"/>
</dbReference>
<sequence>MSEEGQKLEIPPTTNNNGKSIPENLSEESIDFALLRLDSFNSSPNTTTTSAAATNFHTPCIACGCSGSSVPSTNVFSSANKRRSPESTTPFLNPQDQIPKKPKKLFLEPHENTKATSTGPSLSDFSKITLPCISSVFNFGPAKPTHANSLPVLRRCHSDPYNPPVAGTDTLSGAGTGSAASLLPQSPPESAKTVGAIAVSTPGSKATASLPPRPPILRRTVSDPSSNKSFSPSSSSDDITVEDSPQYKWLRKMRDCMKEMNQWCGELMQDGVMGEEEEEDKGTRGNTANAIKAGSVAEYEEAVCVERTGECLVVHFKCPCGKGYQILLSGRECYYKLI</sequence>
<dbReference type="Gramene" id="Manes.03G156600.1.v8.1">
    <property type="protein sequence ID" value="Manes.03G156600.1.v8.1.CDS"/>
    <property type="gene ID" value="Manes.03G156600.v8.1"/>
</dbReference>
<evidence type="ECO:0000313" key="3">
    <source>
        <dbReference type="Proteomes" id="UP000091857"/>
    </source>
</evidence>
<dbReference type="AlphaFoldDB" id="A0A2C9W7S5"/>
<organism evidence="2 3">
    <name type="scientific">Manihot esculenta</name>
    <name type="common">Cassava</name>
    <name type="synonym">Jatropha manihot</name>
    <dbReference type="NCBI Taxonomy" id="3983"/>
    <lineage>
        <taxon>Eukaryota</taxon>
        <taxon>Viridiplantae</taxon>
        <taxon>Streptophyta</taxon>
        <taxon>Embryophyta</taxon>
        <taxon>Tracheophyta</taxon>
        <taxon>Spermatophyta</taxon>
        <taxon>Magnoliopsida</taxon>
        <taxon>eudicotyledons</taxon>
        <taxon>Gunneridae</taxon>
        <taxon>Pentapetalae</taxon>
        <taxon>rosids</taxon>
        <taxon>fabids</taxon>
        <taxon>Malpighiales</taxon>
        <taxon>Euphorbiaceae</taxon>
        <taxon>Crotonoideae</taxon>
        <taxon>Manihoteae</taxon>
        <taxon>Manihot</taxon>
    </lineage>
</organism>
<accession>A0A2C9W7S5</accession>
<dbReference type="OMA" id="CDECETE"/>
<evidence type="ECO:0000313" key="2">
    <source>
        <dbReference type="EMBL" id="OAY55469.1"/>
    </source>
</evidence>
<evidence type="ECO:0000256" key="1">
    <source>
        <dbReference type="SAM" id="MobiDB-lite"/>
    </source>
</evidence>
<proteinExistence type="predicted"/>
<dbReference type="Proteomes" id="UP000091857">
    <property type="component" value="Chromosome 3"/>
</dbReference>
<protein>
    <submittedName>
        <fullName evidence="2">Uncharacterized protein</fullName>
    </submittedName>
</protein>
<gene>
    <name evidence="2" type="ORF">MANES_03G156600v8</name>
</gene>
<comment type="caution">
    <text evidence="2">The sequence shown here is derived from an EMBL/GenBank/DDBJ whole genome shotgun (WGS) entry which is preliminary data.</text>
</comment>
<dbReference type="OrthoDB" id="845154at2759"/>
<feature type="region of interest" description="Disordered" evidence="1">
    <location>
        <begin position="165"/>
        <end position="241"/>
    </location>
</feature>
<feature type="region of interest" description="Disordered" evidence="1">
    <location>
        <begin position="1"/>
        <end position="24"/>
    </location>
</feature>
<feature type="compositionally biased region" description="Low complexity" evidence="1">
    <location>
        <begin position="222"/>
        <end position="238"/>
    </location>
</feature>
<reference evidence="3" key="1">
    <citation type="journal article" date="2016" name="Nat. Biotechnol.">
        <title>Sequencing wild and cultivated cassava and related species reveals extensive interspecific hybridization and genetic diversity.</title>
        <authorList>
            <person name="Bredeson J.V."/>
            <person name="Lyons J.B."/>
            <person name="Prochnik S.E."/>
            <person name="Wu G.A."/>
            <person name="Ha C.M."/>
            <person name="Edsinger-Gonzales E."/>
            <person name="Grimwood J."/>
            <person name="Schmutz J."/>
            <person name="Rabbi I.Y."/>
            <person name="Egesi C."/>
            <person name="Nauluvula P."/>
            <person name="Lebot V."/>
            <person name="Ndunguru J."/>
            <person name="Mkamilo G."/>
            <person name="Bart R.S."/>
            <person name="Setter T.L."/>
            <person name="Gleadow R.M."/>
            <person name="Kulakow P."/>
            <person name="Ferguson M.E."/>
            <person name="Rounsley S."/>
            <person name="Rokhsar D.S."/>
        </authorList>
    </citation>
    <scope>NUCLEOTIDE SEQUENCE [LARGE SCALE GENOMIC DNA]</scope>
    <source>
        <strain evidence="3">cv. AM560-2</strain>
    </source>
</reference>